<accession>A2E3I0</accession>
<dbReference type="Proteomes" id="UP000001542">
    <property type="component" value="Unassembled WGS sequence"/>
</dbReference>
<dbReference type="GO" id="GO:0004672">
    <property type="term" value="F:protein kinase activity"/>
    <property type="evidence" value="ECO:0000318"/>
    <property type="project" value="GO_Central"/>
</dbReference>
<dbReference type="Pfam" id="PF00069">
    <property type="entry name" value="Pkinase"/>
    <property type="match status" value="1"/>
</dbReference>
<evidence type="ECO:0000313" key="6">
    <source>
        <dbReference type="EMBL" id="EAY12746.1"/>
    </source>
</evidence>
<dbReference type="eggNOG" id="KOG0601">
    <property type="taxonomic scope" value="Eukaryota"/>
</dbReference>
<gene>
    <name evidence="6" type="ORF">TVAG_400720</name>
</gene>
<keyword evidence="3 6" id="KW-0418">Kinase</keyword>
<dbReference type="InterPro" id="IPR011009">
    <property type="entry name" value="Kinase-like_dom_sf"/>
</dbReference>
<dbReference type="PANTHER" id="PTHR11042:SF189">
    <property type="entry name" value="PROTEIN KINASE DOMAIN-CONTAINING PROTEIN"/>
    <property type="match status" value="1"/>
</dbReference>
<dbReference type="EMBL" id="DS113296">
    <property type="protein sequence ID" value="EAY12746.1"/>
    <property type="molecule type" value="Genomic_DNA"/>
</dbReference>
<reference evidence="6" key="1">
    <citation type="submission" date="2006-10" db="EMBL/GenBank/DDBJ databases">
        <authorList>
            <person name="Amadeo P."/>
            <person name="Zhao Q."/>
            <person name="Wortman J."/>
            <person name="Fraser-Liggett C."/>
            <person name="Carlton J."/>
        </authorList>
    </citation>
    <scope>NUCLEOTIDE SEQUENCE</scope>
    <source>
        <strain evidence="6">G3</strain>
    </source>
</reference>
<dbReference type="InterPro" id="IPR050339">
    <property type="entry name" value="CC_SR_Kinase"/>
</dbReference>
<sequence>MLEGFPVPDFDFDDDPVRSTYASVDIASQSISCEDYEELCEKSGIVLASSTPLRCTSNSVVFSAESVNGNEQYAIKITPHKHRVHEEYDKRNLVTDSPYIVKTISLSESPTKALLKIELCELGDISNYTFTEDDIWKMIHDIGTALKHLHSQGWIHLDVSPGNILITNDCFKLADFGTLTKIGEFEEGNEGAGPFVSPEALAFPCTDFEVGPPTDIFSFGVVLFECASQQAAPRGGCPGYSKIRNGEILLGQGSYPCEHSQELIDLINMMLAVDPAERPTAEQLVQATGM</sequence>
<reference evidence="6" key="2">
    <citation type="journal article" date="2007" name="Science">
        <title>Draft genome sequence of the sexually transmitted pathogen Trichomonas vaginalis.</title>
        <authorList>
            <person name="Carlton J.M."/>
            <person name="Hirt R.P."/>
            <person name="Silva J.C."/>
            <person name="Delcher A.L."/>
            <person name="Schatz M."/>
            <person name="Zhao Q."/>
            <person name="Wortman J.R."/>
            <person name="Bidwell S.L."/>
            <person name="Alsmark U.C.M."/>
            <person name="Besteiro S."/>
            <person name="Sicheritz-Ponten T."/>
            <person name="Noel C.J."/>
            <person name="Dacks J.B."/>
            <person name="Foster P.G."/>
            <person name="Simillion C."/>
            <person name="Van de Peer Y."/>
            <person name="Miranda-Saavedra D."/>
            <person name="Barton G.J."/>
            <person name="Westrop G.D."/>
            <person name="Mueller S."/>
            <person name="Dessi D."/>
            <person name="Fiori P.L."/>
            <person name="Ren Q."/>
            <person name="Paulsen I."/>
            <person name="Zhang H."/>
            <person name="Bastida-Corcuera F.D."/>
            <person name="Simoes-Barbosa A."/>
            <person name="Brown M.T."/>
            <person name="Hayes R.D."/>
            <person name="Mukherjee M."/>
            <person name="Okumura C.Y."/>
            <person name="Schneider R."/>
            <person name="Smith A.J."/>
            <person name="Vanacova S."/>
            <person name="Villalvazo M."/>
            <person name="Haas B.J."/>
            <person name="Pertea M."/>
            <person name="Feldblyum T.V."/>
            <person name="Utterback T.R."/>
            <person name="Shu C.L."/>
            <person name="Osoegawa K."/>
            <person name="de Jong P.J."/>
            <person name="Hrdy I."/>
            <person name="Horvathova L."/>
            <person name="Zubacova Z."/>
            <person name="Dolezal P."/>
            <person name="Malik S.B."/>
            <person name="Logsdon J.M. Jr."/>
            <person name="Henze K."/>
            <person name="Gupta A."/>
            <person name="Wang C.C."/>
            <person name="Dunne R.L."/>
            <person name="Upcroft J.A."/>
            <person name="Upcroft P."/>
            <person name="White O."/>
            <person name="Salzberg S.L."/>
            <person name="Tang P."/>
            <person name="Chiu C.-H."/>
            <person name="Lee Y.-S."/>
            <person name="Embley T.M."/>
            <person name="Coombs G.H."/>
            <person name="Mottram J.C."/>
            <person name="Tachezy J."/>
            <person name="Fraser-Liggett C.M."/>
            <person name="Johnson P.J."/>
        </authorList>
    </citation>
    <scope>NUCLEOTIDE SEQUENCE [LARGE SCALE GENOMIC DNA]</scope>
    <source>
        <strain evidence="6">G3</strain>
    </source>
</reference>
<dbReference type="GO" id="GO:0005634">
    <property type="term" value="C:nucleus"/>
    <property type="evidence" value="ECO:0000318"/>
    <property type="project" value="GO_Central"/>
</dbReference>
<dbReference type="STRING" id="5722.A2E3I0"/>
<evidence type="ECO:0000256" key="1">
    <source>
        <dbReference type="ARBA" id="ARBA00022679"/>
    </source>
</evidence>
<protein>
    <submittedName>
        <fullName evidence="6">CAMK family protein kinase</fullName>
    </submittedName>
</protein>
<dbReference type="VEuPathDB" id="TrichDB:TVAGG3_0647870"/>
<dbReference type="VEuPathDB" id="TrichDB:TVAG_400720"/>
<keyword evidence="4" id="KW-0067">ATP-binding</keyword>
<evidence type="ECO:0000259" key="5">
    <source>
        <dbReference type="PROSITE" id="PS50011"/>
    </source>
</evidence>
<name>A2E3I0_TRIV3</name>
<dbReference type="PROSITE" id="PS50011">
    <property type="entry name" value="PROTEIN_KINASE_DOM"/>
    <property type="match status" value="1"/>
</dbReference>
<dbReference type="GO" id="GO:0005524">
    <property type="term" value="F:ATP binding"/>
    <property type="evidence" value="ECO:0007669"/>
    <property type="project" value="UniProtKB-KW"/>
</dbReference>
<dbReference type="SUPFAM" id="SSF56112">
    <property type="entry name" value="Protein kinase-like (PK-like)"/>
    <property type="match status" value="1"/>
</dbReference>
<evidence type="ECO:0000256" key="3">
    <source>
        <dbReference type="ARBA" id="ARBA00022777"/>
    </source>
</evidence>
<dbReference type="AlphaFoldDB" id="A2E3I0"/>
<dbReference type="Gene3D" id="1.10.510.10">
    <property type="entry name" value="Transferase(Phosphotransferase) domain 1"/>
    <property type="match status" value="1"/>
</dbReference>
<keyword evidence="2" id="KW-0547">Nucleotide-binding</keyword>
<dbReference type="RefSeq" id="XP_001324969.1">
    <property type="nucleotide sequence ID" value="XM_001324934.1"/>
</dbReference>
<keyword evidence="1" id="KW-0808">Transferase</keyword>
<dbReference type="OMA" id="ILITNDC"/>
<evidence type="ECO:0000313" key="7">
    <source>
        <dbReference type="Proteomes" id="UP000001542"/>
    </source>
</evidence>
<evidence type="ECO:0000256" key="4">
    <source>
        <dbReference type="ARBA" id="ARBA00022840"/>
    </source>
</evidence>
<dbReference type="GO" id="GO:0005737">
    <property type="term" value="C:cytoplasm"/>
    <property type="evidence" value="ECO:0000318"/>
    <property type="project" value="GO_Central"/>
</dbReference>
<evidence type="ECO:0000256" key="2">
    <source>
        <dbReference type="ARBA" id="ARBA00022741"/>
    </source>
</evidence>
<organism evidence="6 7">
    <name type="scientific">Trichomonas vaginalis (strain ATCC PRA-98 / G3)</name>
    <dbReference type="NCBI Taxonomy" id="412133"/>
    <lineage>
        <taxon>Eukaryota</taxon>
        <taxon>Metamonada</taxon>
        <taxon>Parabasalia</taxon>
        <taxon>Trichomonadida</taxon>
        <taxon>Trichomonadidae</taxon>
        <taxon>Trichomonas</taxon>
    </lineage>
</organism>
<dbReference type="InterPro" id="IPR000719">
    <property type="entry name" value="Prot_kinase_dom"/>
</dbReference>
<dbReference type="SMR" id="A2E3I0"/>
<dbReference type="PANTHER" id="PTHR11042">
    <property type="entry name" value="EUKARYOTIC TRANSLATION INITIATION FACTOR 2-ALPHA KINASE EIF2-ALPHA KINASE -RELATED"/>
    <property type="match status" value="1"/>
</dbReference>
<dbReference type="OrthoDB" id="5337378at2759"/>
<dbReference type="KEGG" id="tva:4770710"/>
<feature type="domain" description="Protein kinase" evidence="5">
    <location>
        <begin position="47"/>
        <end position="290"/>
    </location>
</feature>
<dbReference type="InParanoid" id="A2E3I0"/>
<proteinExistence type="predicted"/>
<keyword evidence="7" id="KW-1185">Reference proteome</keyword>